<dbReference type="PANTHER" id="PTHR43399">
    <property type="entry name" value="SUBTILISIN-RELATED"/>
    <property type="match status" value="1"/>
</dbReference>
<reference evidence="12" key="1">
    <citation type="submission" date="2021-01" db="EMBL/GenBank/DDBJ databases">
        <authorList>
            <person name="Corre E."/>
            <person name="Pelletier E."/>
            <person name="Niang G."/>
            <person name="Scheremetjew M."/>
            <person name="Finn R."/>
            <person name="Kale V."/>
            <person name="Holt S."/>
            <person name="Cochrane G."/>
            <person name="Meng A."/>
            <person name="Brown T."/>
            <person name="Cohen L."/>
        </authorList>
    </citation>
    <scope>NUCLEOTIDE SEQUENCE</scope>
    <source>
        <strain evidence="12">CCCM811</strain>
    </source>
</reference>
<dbReference type="InterPro" id="IPR051048">
    <property type="entry name" value="Peptidase_S8/S53_subtilisin"/>
</dbReference>
<dbReference type="Gene3D" id="2.60.120.380">
    <property type="match status" value="1"/>
</dbReference>
<evidence type="ECO:0000313" key="11">
    <source>
        <dbReference type="EMBL" id="CAE0666217.1"/>
    </source>
</evidence>
<dbReference type="InterPro" id="IPR008979">
    <property type="entry name" value="Galactose-bd-like_sf"/>
</dbReference>
<dbReference type="SUPFAM" id="SSF49785">
    <property type="entry name" value="Galactose-binding domain-like"/>
    <property type="match status" value="1"/>
</dbReference>
<evidence type="ECO:0000256" key="4">
    <source>
        <dbReference type="ARBA" id="ARBA00022825"/>
    </source>
</evidence>
<evidence type="ECO:0000313" key="12">
    <source>
        <dbReference type="EMBL" id="CAE0666218.1"/>
    </source>
</evidence>
<dbReference type="EC" id="3.4.21.62" evidence="6"/>
<keyword evidence="4" id="KW-0720">Serine protease</keyword>
<dbReference type="Pfam" id="PF00082">
    <property type="entry name" value="Peptidase_S8"/>
    <property type="match status" value="1"/>
</dbReference>
<keyword evidence="9" id="KW-0472">Membrane</keyword>
<dbReference type="PROSITE" id="PS00138">
    <property type="entry name" value="SUBTILASE_SER"/>
    <property type="match status" value="1"/>
</dbReference>
<evidence type="ECO:0000256" key="7">
    <source>
        <dbReference type="PROSITE-ProRule" id="PRU01240"/>
    </source>
</evidence>
<dbReference type="PROSITE" id="PS51892">
    <property type="entry name" value="SUBTILASE"/>
    <property type="match status" value="1"/>
</dbReference>
<protein>
    <recommendedName>
        <fullName evidence="6">subtilisin</fullName>
        <ecNumber evidence="6">3.4.21.62</ecNumber>
    </recommendedName>
</protein>
<evidence type="ECO:0000256" key="3">
    <source>
        <dbReference type="ARBA" id="ARBA00022801"/>
    </source>
</evidence>
<comment type="catalytic activity">
    <reaction evidence="5">
        <text>Hydrolysis of proteins with broad specificity for peptide bonds, and a preference for a large uncharged residue in P1. Hydrolyzes peptide amides.</text>
        <dbReference type="EC" id="3.4.21.62"/>
    </reaction>
</comment>
<evidence type="ECO:0000256" key="8">
    <source>
        <dbReference type="SAM" id="MobiDB-lite"/>
    </source>
</evidence>
<accession>A0A6V3NBN4</accession>
<dbReference type="SUPFAM" id="SSF52743">
    <property type="entry name" value="Subtilisin-like"/>
    <property type="match status" value="1"/>
</dbReference>
<feature type="domain" description="Peptidase S8/S53" evidence="10">
    <location>
        <begin position="1"/>
        <end position="120"/>
    </location>
</feature>
<dbReference type="InterPro" id="IPR023828">
    <property type="entry name" value="Peptidase_S8_Ser-AS"/>
</dbReference>
<dbReference type="Gene3D" id="3.40.50.200">
    <property type="entry name" value="Peptidase S8/S53 domain"/>
    <property type="match status" value="1"/>
</dbReference>
<evidence type="ECO:0000256" key="9">
    <source>
        <dbReference type="SAM" id="Phobius"/>
    </source>
</evidence>
<dbReference type="EMBL" id="HBIV01024853">
    <property type="protein sequence ID" value="CAE0666218.1"/>
    <property type="molecule type" value="Transcribed_RNA"/>
</dbReference>
<sequence length="376" mass="39935">MATFSSRGPTSDGRIKPDVVGPGTNVVSAASDIRSGTRQCYDQTKTPINTPGFTPALEVESGTSMATPTIAGAAALVRQYYREGWHVSGVRNVGNGIVSPKSALVKATLIASTVPSQGNIRDLRLCNGSVCTDNLPATSENKFKFVHGFGHVQLANALYFSGDPHMLYQDTNAVSSGTTRCYRVNTGSLTTRTTLKAVLVWTDPAASSSASRLLVNNLNLRTYRVESGAVLLGNEAQTGSQCTDTINNVEVTSQELAENAEVVVVVEGTSINVNSQQSYSLVLVGPSTMTVTPLSSCSSEYGAYAEKDSCSSSSNNDDDDNDEDDQTTAIIVGVVVGVVALIILIIVGGYWGWTKWAHARAMGHQRQQDVEELVEL</sequence>
<evidence type="ECO:0000256" key="2">
    <source>
        <dbReference type="ARBA" id="ARBA00022670"/>
    </source>
</evidence>
<dbReference type="InterPro" id="IPR000209">
    <property type="entry name" value="Peptidase_S8/S53_dom"/>
</dbReference>
<dbReference type="EMBL" id="HBIV01024852">
    <property type="protein sequence ID" value="CAE0666217.1"/>
    <property type="molecule type" value="Transcribed_RNA"/>
</dbReference>
<feature type="transmembrane region" description="Helical" evidence="9">
    <location>
        <begin position="329"/>
        <end position="353"/>
    </location>
</feature>
<proteinExistence type="inferred from homology"/>
<gene>
    <name evidence="11" type="ORF">LGLO00237_LOCUS17826</name>
    <name evidence="12" type="ORF">LGLO00237_LOCUS17827</name>
</gene>
<dbReference type="InterPro" id="IPR036852">
    <property type="entry name" value="Peptidase_S8/S53_dom_sf"/>
</dbReference>
<keyword evidence="2" id="KW-0645">Protease</keyword>
<dbReference type="AlphaFoldDB" id="A0A6V3NBN4"/>
<dbReference type="GO" id="GO:0004252">
    <property type="term" value="F:serine-type endopeptidase activity"/>
    <property type="evidence" value="ECO:0007669"/>
    <property type="project" value="UniProtKB-EC"/>
</dbReference>
<organism evidence="12">
    <name type="scientific">Lotharella globosa</name>
    <dbReference type="NCBI Taxonomy" id="91324"/>
    <lineage>
        <taxon>Eukaryota</taxon>
        <taxon>Sar</taxon>
        <taxon>Rhizaria</taxon>
        <taxon>Cercozoa</taxon>
        <taxon>Chlorarachniophyceae</taxon>
        <taxon>Lotharella</taxon>
    </lineage>
</organism>
<name>A0A6V3NBN4_9EUKA</name>
<evidence type="ECO:0000259" key="10">
    <source>
        <dbReference type="Pfam" id="PF00082"/>
    </source>
</evidence>
<keyword evidence="9" id="KW-1133">Transmembrane helix</keyword>
<keyword evidence="9" id="KW-0812">Transmembrane</keyword>
<evidence type="ECO:0000256" key="6">
    <source>
        <dbReference type="ARBA" id="ARBA00023619"/>
    </source>
</evidence>
<feature type="region of interest" description="Disordered" evidence="8">
    <location>
        <begin position="1"/>
        <end position="23"/>
    </location>
</feature>
<evidence type="ECO:0000256" key="1">
    <source>
        <dbReference type="ARBA" id="ARBA00011073"/>
    </source>
</evidence>
<dbReference type="GO" id="GO:0006508">
    <property type="term" value="P:proteolysis"/>
    <property type="evidence" value="ECO:0007669"/>
    <property type="project" value="UniProtKB-KW"/>
</dbReference>
<comment type="similarity">
    <text evidence="1 7">Belongs to the peptidase S8 family.</text>
</comment>
<evidence type="ECO:0000256" key="5">
    <source>
        <dbReference type="ARBA" id="ARBA00023529"/>
    </source>
</evidence>
<keyword evidence="3" id="KW-0378">Hydrolase</keyword>
<dbReference type="PANTHER" id="PTHR43399:SF4">
    <property type="entry name" value="CELL WALL-ASSOCIATED PROTEASE"/>
    <property type="match status" value="1"/>
</dbReference>
<comment type="caution">
    <text evidence="7">Lacks conserved residue(s) required for the propagation of feature annotation.</text>
</comment>